<reference evidence="5" key="1">
    <citation type="journal article" date="2019" name="Int. J. Syst. Evol. Microbiol.">
        <title>The Global Catalogue of Microorganisms (GCM) 10K type strain sequencing project: providing services to taxonomists for standard genome sequencing and annotation.</title>
        <authorList>
            <consortium name="The Broad Institute Genomics Platform"/>
            <consortium name="The Broad Institute Genome Sequencing Center for Infectious Disease"/>
            <person name="Wu L."/>
            <person name="Ma J."/>
        </authorList>
    </citation>
    <scope>NUCLEOTIDE SEQUENCE [LARGE SCALE GENOMIC DNA]</scope>
    <source>
        <strain evidence="5">CCUG 54939</strain>
    </source>
</reference>
<gene>
    <name evidence="4" type="ORF">ACFOSS_02460</name>
</gene>
<accession>A0ABV8CJF7</accession>
<feature type="domain" description="Zinc-ribbon" evidence="3">
    <location>
        <begin position="2"/>
        <end position="24"/>
    </location>
</feature>
<dbReference type="SUPFAM" id="SSF54523">
    <property type="entry name" value="Pili subunits"/>
    <property type="match status" value="1"/>
</dbReference>
<proteinExistence type="inferred from homology"/>
<sequence length="302" mass="34153">MYCMQCGQPLQDEAQQCPHCHTPIPGREPITEEQELAALLGPNNQQWYLQRFARFAQGGSSLGWHWPSLFVTFFWLLYRKMWLAALVYFFAPSLLAFLIGFITGLIAPDSPAVTTGGALILWLLVLLLPPMLATRLYYQHCQRKLAQLRLQEPDARRRLGLLQARGGTSSLVLVVLPILLLFLIGILAAIAIPAYQDYTVRARLNGAMLETQRLTLQLDDYYRQHQQLPSTLDEIGFQLAPHSTIGYIDYDAQQGQLVIKPSVNQLPNASLRLQAHSDDQGALRWHCQADQIPQRQRPAQCP</sequence>
<feature type="transmembrane region" description="Helical" evidence="2">
    <location>
        <begin position="85"/>
        <end position="107"/>
    </location>
</feature>
<protein>
    <submittedName>
        <fullName evidence="4">DUF2628 domain-containing protein</fullName>
    </submittedName>
</protein>
<comment type="caution">
    <text evidence="4">The sequence shown here is derived from an EMBL/GenBank/DDBJ whole genome shotgun (WGS) entry which is preliminary data.</text>
</comment>
<feature type="transmembrane region" description="Helical" evidence="2">
    <location>
        <begin position="119"/>
        <end position="138"/>
    </location>
</feature>
<evidence type="ECO:0000256" key="2">
    <source>
        <dbReference type="SAM" id="Phobius"/>
    </source>
</evidence>
<keyword evidence="2" id="KW-0472">Membrane</keyword>
<dbReference type="Gene3D" id="3.30.700.10">
    <property type="entry name" value="Glycoprotein, Type 4 Pilin"/>
    <property type="match status" value="1"/>
</dbReference>
<evidence type="ECO:0000259" key="3">
    <source>
        <dbReference type="Pfam" id="PF13240"/>
    </source>
</evidence>
<dbReference type="InterPro" id="IPR026870">
    <property type="entry name" value="Zinc_ribbon_dom"/>
</dbReference>
<keyword evidence="2" id="KW-0812">Transmembrane</keyword>
<comment type="similarity">
    <text evidence="1">Belongs to the N-Me-Phe pilin family.</text>
</comment>
<dbReference type="InterPro" id="IPR001082">
    <property type="entry name" value="Pilin"/>
</dbReference>
<evidence type="ECO:0000256" key="1">
    <source>
        <dbReference type="ARBA" id="ARBA00005233"/>
    </source>
</evidence>
<dbReference type="EMBL" id="JBHSAF010000001">
    <property type="protein sequence ID" value="MFC3912327.1"/>
    <property type="molecule type" value="Genomic_DNA"/>
</dbReference>
<feature type="transmembrane region" description="Helical" evidence="2">
    <location>
        <begin position="171"/>
        <end position="195"/>
    </location>
</feature>
<keyword evidence="5" id="KW-1185">Reference proteome</keyword>
<dbReference type="Proteomes" id="UP001595692">
    <property type="component" value="Unassembled WGS sequence"/>
</dbReference>
<keyword evidence="2" id="KW-1133">Transmembrane helix</keyword>
<evidence type="ECO:0000313" key="5">
    <source>
        <dbReference type="Proteomes" id="UP001595692"/>
    </source>
</evidence>
<name>A0ABV8CJF7_9GAMM</name>
<organism evidence="4 5">
    <name type="scientific">Pseudaeromonas sharmana</name>
    <dbReference type="NCBI Taxonomy" id="328412"/>
    <lineage>
        <taxon>Bacteria</taxon>
        <taxon>Pseudomonadati</taxon>
        <taxon>Pseudomonadota</taxon>
        <taxon>Gammaproteobacteria</taxon>
        <taxon>Aeromonadales</taxon>
        <taxon>Aeromonadaceae</taxon>
        <taxon>Pseudaeromonas</taxon>
    </lineage>
</organism>
<dbReference type="RefSeq" id="WP_377150436.1">
    <property type="nucleotide sequence ID" value="NZ_JBHSAF010000001.1"/>
</dbReference>
<dbReference type="InterPro" id="IPR045584">
    <property type="entry name" value="Pilin-like"/>
</dbReference>
<dbReference type="Pfam" id="PF00114">
    <property type="entry name" value="Pilin"/>
    <property type="match status" value="1"/>
</dbReference>
<dbReference type="Pfam" id="PF13240">
    <property type="entry name" value="Zn_Ribbon_1"/>
    <property type="match status" value="1"/>
</dbReference>
<feature type="transmembrane region" description="Helical" evidence="2">
    <location>
        <begin position="62"/>
        <end position="78"/>
    </location>
</feature>
<dbReference type="InterPro" id="IPR024399">
    <property type="entry name" value="DUF2628"/>
</dbReference>
<evidence type="ECO:0000313" key="4">
    <source>
        <dbReference type="EMBL" id="MFC3912327.1"/>
    </source>
</evidence>
<dbReference type="Pfam" id="PF10947">
    <property type="entry name" value="DUF2628"/>
    <property type="match status" value="1"/>
</dbReference>